<evidence type="ECO:0000313" key="2">
    <source>
        <dbReference type="Proteomes" id="UP000077339"/>
    </source>
</evidence>
<proteinExistence type="predicted"/>
<keyword evidence="2" id="KW-1185">Reference proteome</keyword>
<dbReference type="OrthoDB" id="370343at2"/>
<dbReference type="Pfam" id="PF05015">
    <property type="entry name" value="HigB-like_toxin"/>
    <property type="match status" value="1"/>
</dbReference>
<dbReference type="Proteomes" id="UP000077339">
    <property type="component" value="Unassembled WGS sequence"/>
</dbReference>
<dbReference type="AlphaFoldDB" id="A0A182C8N8"/>
<accession>A0A182C8N8</accession>
<dbReference type="InterPro" id="IPR035093">
    <property type="entry name" value="RelE/ParE_toxin_dom_sf"/>
</dbReference>
<gene>
    <name evidence="1" type="ORF">AT15_03790</name>
</gene>
<sequence>METIFLNKHLEKLYKEAKKNKKYPLPKYLIDKYIEVVDFIKAADTIVAIRSRRSYKFEKLAGYNSRYSIRLNKKYRLEIEIEWIDNKHTIGIFGIDEISKHYE</sequence>
<organism evidence="1 2">
    <name type="scientific">Kosmotoga arenicorallina S304</name>
    <dbReference type="NCBI Taxonomy" id="1453497"/>
    <lineage>
        <taxon>Bacteria</taxon>
        <taxon>Thermotogati</taxon>
        <taxon>Thermotogota</taxon>
        <taxon>Thermotogae</taxon>
        <taxon>Kosmotogales</taxon>
        <taxon>Kosmotogaceae</taxon>
        <taxon>Kosmotoga</taxon>
    </lineage>
</organism>
<dbReference type="PATRIC" id="fig|1453497.3.peg.750"/>
<evidence type="ECO:0008006" key="3">
    <source>
        <dbReference type="Google" id="ProtNLM"/>
    </source>
</evidence>
<name>A0A182C8N8_9BACT</name>
<evidence type="ECO:0000313" key="1">
    <source>
        <dbReference type="EMBL" id="OAA31956.1"/>
    </source>
</evidence>
<dbReference type="EMBL" id="JFHK01000002">
    <property type="protein sequence ID" value="OAA31956.1"/>
    <property type="molecule type" value="Genomic_DNA"/>
</dbReference>
<comment type="caution">
    <text evidence="1">The sequence shown here is derived from an EMBL/GenBank/DDBJ whole genome shotgun (WGS) entry which is preliminary data.</text>
</comment>
<dbReference type="Gene3D" id="3.30.2310.20">
    <property type="entry name" value="RelE-like"/>
    <property type="match status" value="1"/>
</dbReference>
<dbReference type="InterPro" id="IPR007711">
    <property type="entry name" value="HigB-1"/>
</dbReference>
<dbReference type="STRING" id="1453497.AT15_03790"/>
<reference evidence="1 2" key="1">
    <citation type="submission" date="2014-02" db="EMBL/GenBank/DDBJ databases">
        <title>Kosmotoga genome sequencing.</title>
        <authorList>
            <person name="Pollo S.M."/>
            <person name="Charchuk R."/>
            <person name="Nesbo C.L."/>
        </authorList>
    </citation>
    <scope>NUCLEOTIDE SEQUENCE [LARGE SCALE GENOMIC DNA]</scope>
    <source>
        <strain evidence="1 2">S304</strain>
    </source>
</reference>
<dbReference type="RefSeq" id="WP_068345687.1">
    <property type="nucleotide sequence ID" value="NZ_JFHK01000002.1"/>
</dbReference>
<protein>
    <recommendedName>
        <fullName evidence="3">Plasmid maintenance system killer protein</fullName>
    </recommendedName>
</protein>